<evidence type="ECO:0008006" key="5">
    <source>
        <dbReference type="Google" id="ProtNLM"/>
    </source>
</evidence>
<dbReference type="Pfam" id="PF20077">
    <property type="entry name" value="CcmD_alt"/>
    <property type="match status" value="1"/>
</dbReference>
<evidence type="ECO:0000256" key="1">
    <source>
        <dbReference type="SAM" id="Phobius"/>
    </source>
</evidence>
<dbReference type="STRING" id="929713.NIASO_07820"/>
<evidence type="ECO:0000313" key="4">
    <source>
        <dbReference type="Proteomes" id="UP000003586"/>
    </source>
</evidence>
<feature type="signal peptide" evidence="2">
    <location>
        <begin position="1"/>
        <end position="22"/>
    </location>
</feature>
<dbReference type="EMBL" id="CP007035">
    <property type="protein sequence ID" value="AHF15089.1"/>
    <property type="molecule type" value="Genomic_DNA"/>
</dbReference>
<feature type="chain" id="PRO_5004788188" description="CcmD family protein" evidence="2">
    <location>
        <begin position="23"/>
        <end position="70"/>
    </location>
</feature>
<sequence>MKTKGLSIFLLSLLLLPNLVMAQSSVDSLMRSSGRIYVVVAVLLIILLGVFFYLFGIERRLKKLEEQHKN</sequence>
<evidence type="ECO:0000256" key="2">
    <source>
        <dbReference type="SAM" id="SignalP"/>
    </source>
</evidence>
<dbReference type="RefSeq" id="WP_008584819.1">
    <property type="nucleotide sequence ID" value="NZ_CP007035.1"/>
</dbReference>
<keyword evidence="4" id="KW-1185">Reference proteome</keyword>
<reference evidence="3 4" key="1">
    <citation type="submission" date="2013-12" db="EMBL/GenBank/DDBJ databases">
        <authorList>
            <consortium name="DOE Joint Genome Institute"/>
            <person name="Eisen J."/>
            <person name="Huntemann M."/>
            <person name="Han J."/>
            <person name="Chen A."/>
            <person name="Kyrpides N."/>
            <person name="Mavromatis K."/>
            <person name="Markowitz V."/>
            <person name="Palaniappan K."/>
            <person name="Ivanova N."/>
            <person name="Schaumberg A."/>
            <person name="Pati A."/>
            <person name="Liolios K."/>
            <person name="Nordberg H.P."/>
            <person name="Cantor M.N."/>
            <person name="Hua S.X."/>
            <person name="Woyke T."/>
        </authorList>
    </citation>
    <scope>NUCLEOTIDE SEQUENCE [LARGE SCALE GENOMIC DNA]</scope>
    <source>
        <strain evidence="4">DSM 19437</strain>
    </source>
</reference>
<accession>W0F0V8</accession>
<evidence type="ECO:0000313" key="3">
    <source>
        <dbReference type="EMBL" id="AHF15089.1"/>
    </source>
</evidence>
<keyword evidence="1" id="KW-0472">Membrane</keyword>
<dbReference type="Proteomes" id="UP000003586">
    <property type="component" value="Chromosome"/>
</dbReference>
<keyword evidence="1" id="KW-1133">Transmembrane helix</keyword>
<dbReference type="HOGENOM" id="CLU_186748_2_0_10"/>
<gene>
    <name evidence="3" type="ORF">NIASO_07820</name>
</gene>
<protein>
    <recommendedName>
        <fullName evidence="5">CcmD family protein</fullName>
    </recommendedName>
</protein>
<dbReference type="KEGG" id="nso:NIASO_07820"/>
<keyword evidence="2" id="KW-0732">Signal</keyword>
<keyword evidence="1" id="KW-0812">Transmembrane</keyword>
<name>W0F0V8_9BACT</name>
<organism evidence="3 4">
    <name type="scientific">Niabella soli DSM 19437</name>
    <dbReference type="NCBI Taxonomy" id="929713"/>
    <lineage>
        <taxon>Bacteria</taxon>
        <taxon>Pseudomonadati</taxon>
        <taxon>Bacteroidota</taxon>
        <taxon>Chitinophagia</taxon>
        <taxon>Chitinophagales</taxon>
        <taxon>Chitinophagaceae</taxon>
        <taxon>Niabella</taxon>
    </lineage>
</organism>
<feature type="transmembrane region" description="Helical" evidence="1">
    <location>
        <begin position="38"/>
        <end position="57"/>
    </location>
</feature>
<proteinExistence type="predicted"/>
<dbReference type="AlphaFoldDB" id="W0F0V8"/>